<keyword evidence="7 9" id="KW-0503">Monooxygenase</keyword>
<protein>
    <submittedName>
        <fullName evidence="11">Cytochrome P450, family 706, subfamily A, polypeptide 6</fullName>
    </submittedName>
</protein>
<evidence type="ECO:0000256" key="4">
    <source>
        <dbReference type="ARBA" id="ARBA00022723"/>
    </source>
</evidence>
<dbReference type="PANTHER" id="PTHR47951">
    <property type="entry name" value="OS08G0547900 PROTEIN"/>
    <property type="match status" value="1"/>
</dbReference>
<dbReference type="GO" id="GO:0004497">
    <property type="term" value="F:monooxygenase activity"/>
    <property type="evidence" value="ECO:0007669"/>
    <property type="project" value="UniProtKB-KW"/>
</dbReference>
<evidence type="ECO:0000256" key="2">
    <source>
        <dbReference type="ARBA" id="ARBA00010617"/>
    </source>
</evidence>
<evidence type="ECO:0000256" key="9">
    <source>
        <dbReference type="RuleBase" id="RU000461"/>
    </source>
</evidence>
<proteinExistence type="inferred from homology"/>
<accession>A0A9W7IK30</accession>
<dbReference type="GO" id="GO:0005506">
    <property type="term" value="F:iron ion binding"/>
    <property type="evidence" value="ECO:0007669"/>
    <property type="project" value="InterPro"/>
</dbReference>
<dbReference type="OrthoDB" id="6764281at2759"/>
<keyword evidence="3 8" id="KW-0349">Heme</keyword>
<comment type="cofactor">
    <cofactor evidence="1 8">
        <name>heme</name>
        <dbReference type="ChEBI" id="CHEBI:30413"/>
    </cofactor>
</comment>
<keyword evidence="4 8" id="KW-0479">Metal-binding</keyword>
<evidence type="ECO:0000256" key="10">
    <source>
        <dbReference type="SAM" id="Phobius"/>
    </source>
</evidence>
<evidence type="ECO:0000256" key="3">
    <source>
        <dbReference type="ARBA" id="ARBA00022617"/>
    </source>
</evidence>
<evidence type="ECO:0000256" key="1">
    <source>
        <dbReference type="ARBA" id="ARBA00001971"/>
    </source>
</evidence>
<evidence type="ECO:0000256" key="8">
    <source>
        <dbReference type="PIRSR" id="PIRSR602401-1"/>
    </source>
</evidence>
<gene>
    <name evidence="11" type="ORF">HRI_003228100</name>
</gene>
<comment type="similarity">
    <text evidence="2 9">Belongs to the cytochrome P450 family.</text>
</comment>
<dbReference type="InterPro" id="IPR002401">
    <property type="entry name" value="Cyt_P450_E_grp-I"/>
</dbReference>
<keyword evidence="10" id="KW-0812">Transmembrane</keyword>
<dbReference type="EMBL" id="BSYR01000027">
    <property type="protein sequence ID" value="GMI95588.1"/>
    <property type="molecule type" value="Genomic_DNA"/>
</dbReference>
<dbReference type="SUPFAM" id="SSF48264">
    <property type="entry name" value="Cytochrome P450"/>
    <property type="match status" value="1"/>
</dbReference>
<dbReference type="PANTHER" id="PTHR47951:SF8">
    <property type="entry name" value="CYTOCHROME P450 93A2-LIKE"/>
    <property type="match status" value="1"/>
</dbReference>
<dbReference type="PROSITE" id="PS00086">
    <property type="entry name" value="CYTOCHROME_P450"/>
    <property type="match status" value="1"/>
</dbReference>
<comment type="caution">
    <text evidence="11">The sequence shown here is derived from an EMBL/GenBank/DDBJ whole genome shotgun (WGS) entry which is preliminary data.</text>
</comment>
<dbReference type="AlphaFoldDB" id="A0A9W7IK30"/>
<dbReference type="InterPro" id="IPR001128">
    <property type="entry name" value="Cyt_P450"/>
</dbReference>
<dbReference type="PRINTS" id="PR00463">
    <property type="entry name" value="EP450I"/>
</dbReference>
<dbReference type="InterPro" id="IPR017972">
    <property type="entry name" value="Cyt_P450_CS"/>
</dbReference>
<evidence type="ECO:0000313" key="11">
    <source>
        <dbReference type="EMBL" id="GMI95588.1"/>
    </source>
</evidence>
<evidence type="ECO:0000256" key="7">
    <source>
        <dbReference type="ARBA" id="ARBA00023033"/>
    </source>
</evidence>
<name>A0A9W7IK30_HIBTR</name>
<dbReference type="InterPro" id="IPR036396">
    <property type="entry name" value="Cyt_P450_sf"/>
</dbReference>
<keyword evidence="6 8" id="KW-0408">Iron</keyword>
<evidence type="ECO:0000256" key="6">
    <source>
        <dbReference type="ARBA" id="ARBA00023004"/>
    </source>
</evidence>
<evidence type="ECO:0000256" key="5">
    <source>
        <dbReference type="ARBA" id="ARBA00023002"/>
    </source>
</evidence>
<dbReference type="Pfam" id="PF00067">
    <property type="entry name" value="p450"/>
    <property type="match status" value="1"/>
</dbReference>
<dbReference type="GO" id="GO:0016705">
    <property type="term" value="F:oxidoreductase activity, acting on paired donors, with incorporation or reduction of molecular oxygen"/>
    <property type="evidence" value="ECO:0007669"/>
    <property type="project" value="InterPro"/>
</dbReference>
<organism evidence="11 12">
    <name type="scientific">Hibiscus trionum</name>
    <name type="common">Flower of an hour</name>
    <dbReference type="NCBI Taxonomy" id="183268"/>
    <lineage>
        <taxon>Eukaryota</taxon>
        <taxon>Viridiplantae</taxon>
        <taxon>Streptophyta</taxon>
        <taxon>Embryophyta</taxon>
        <taxon>Tracheophyta</taxon>
        <taxon>Spermatophyta</taxon>
        <taxon>Magnoliopsida</taxon>
        <taxon>eudicotyledons</taxon>
        <taxon>Gunneridae</taxon>
        <taxon>Pentapetalae</taxon>
        <taxon>rosids</taxon>
        <taxon>malvids</taxon>
        <taxon>Malvales</taxon>
        <taxon>Malvaceae</taxon>
        <taxon>Malvoideae</taxon>
        <taxon>Hibiscus</taxon>
    </lineage>
</organism>
<keyword evidence="10" id="KW-1133">Transmembrane helix</keyword>
<keyword evidence="12" id="KW-1185">Reference proteome</keyword>
<keyword evidence="10" id="KW-0472">Membrane</keyword>
<dbReference type="Gene3D" id="1.10.630.10">
    <property type="entry name" value="Cytochrome P450"/>
    <property type="match status" value="1"/>
</dbReference>
<keyword evidence="5 9" id="KW-0560">Oxidoreductase</keyword>
<feature type="transmembrane region" description="Helical" evidence="10">
    <location>
        <begin position="6"/>
        <end position="23"/>
    </location>
</feature>
<dbReference type="FunFam" id="1.10.630.10:FF:000126">
    <property type="entry name" value="Predicted protein"/>
    <property type="match status" value="1"/>
</dbReference>
<evidence type="ECO:0000313" key="12">
    <source>
        <dbReference type="Proteomes" id="UP001165190"/>
    </source>
</evidence>
<feature type="binding site" description="axial binding residue" evidence="8">
    <location>
        <position position="449"/>
    </location>
    <ligand>
        <name>heme</name>
        <dbReference type="ChEBI" id="CHEBI:30413"/>
    </ligand>
    <ligandPart>
        <name>Fe</name>
        <dbReference type="ChEBI" id="CHEBI:18248"/>
    </ligandPart>
</feature>
<dbReference type="Proteomes" id="UP001165190">
    <property type="component" value="Unassembled WGS sequence"/>
</dbReference>
<reference evidence="11" key="1">
    <citation type="submission" date="2023-05" db="EMBL/GenBank/DDBJ databases">
        <title>Genome and transcriptome analyses reveal genes involved in the formation of fine ridges on petal epidermal cells in Hibiscus trionum.</title>
        <authorList>
            <person name="Koshimizu S."/>
            <person name="Masuda S."/>
            <person name="Ishii T."/>
            <person name="Shirasu K."/>
            <person name="Hoshino A."/>
            <person name="Arita M."/>
        </authorList>
    </citation>
    <scope>NUCLEOTIDE SEQUENCE</scope>
    <source>
        <strain evidence="11">Hamamatsu line</strain>
    </source>
</reference>
<sequence>MAIITFHTVLIAVLSMKLLLLLFKKLRSAKVKLPPGPYGVPLVGYLPFLGRNIHQTFMELANIYGPIYKLSIGQKLFVLISSPALAKEVVRDQDITFANRNPTIAALAFSFGGKDIAFTPYGPEWCMLRRIFVQEMQSNANLDVFYPLRRDEVKKSVIDVYRSSGTPIDVGLLAFTSVINMITSMFWGGTLEADKGASINAQFRDAVSELLVIWGKPNISDFIPLLARFDIQGVERDMKRSSRWIEQIFDFVIDQRIQTNSLLNGQGAKKNDTNKDFLGFLLEFKDHDTGKSLSRAQMKAFLADIVIGGTGTTSTAFVWTMAELMLHPKVMKKAQDELLEVVGAGNIVEEYHSHKLLYLQAVVKETLRLHPPAPVLLPRCPIQTCTVGGYTIPKGAKVFLNAWAIQRDSQLWENPSKFEPERFLGDAKNLDFSGNEFHYIPFGSGRRICAGLRLGERMLMYTLSTFLHMFHWNVPDDQMPDTEEKFGIVLEKSTPLIAIPMPRLNNLKLYE</sequence>
<dbReference type="GO" id="GO:0020037">
    <property type="term" value="F:heme binding"/>
    <property type="evidence" value="ECO:0007669"/>
    <property type="project" value="InterPro"/>
</dbReference>
<feature type="transmembrane region" description="Helical" evidence="10">
    <location>
        <begin position="301"/>
        <end position="322"/>
    </location>
</feature>
<dbReference type="PRINTS" id="PR00385">
    <property type="entry name" value="P450"/>
</dbReference>